<comment type="subcellular location">
    <subcellularLocation>
        <location evidence="1">Cytoplasm</location>
        <location evidence="1">P-body</location>
    </subcellularLocation>
</comment>
<keyword evidence="5" id="KW-1185">Reference proteome</keyword>
<keyword evidence="2" id="KW-0963">Cytoplasm</keyword>
<evidence type="ECO:0000313" key="5">
    <source>
        <dbReference type="Proteomes" id="UP000030764"/>
    </source>
</evidence>
<feature type="compositionally biased region" description="Polar residues" evidence="3">
    <location>
        <begin position="45"/>
        <end position="55"/>
    </location>
</feature>
<dbReference type="GO" id="GO:0000290">
    <property type="term" value="P:deadenylation-dependent decapping of nuclear-transcribed mRNA"/>
    <property type="evidence" value="ECO:0007669"/>
    <property type="project" value="InterPro"/>
</dbReference>
<sequence length="752" mass="82834">MNADGDSGSIASCDALNDETFDVDIPDEEWEFDGDEPEDEGSDNHVVSGSRTPEATSMPEAVIRPPSQYATATLNSSGVIESGDGGVSTESLERMIEMTLTDLIDEKEDFMAFQRRHLQRAYANGRYTQNVPAGPPLMSETVMYQRNLYAAPMSSAEMGPQHVRYSGSRVDGYSSEQPVEVKGTRTLEELEAGLSWGNDLTANDSTTSSASVSQDWLFNGANMSHSSGADLPPPTHLSGVPPMLPPHPVCPVAPDGAPFVRPFQGNGALPPFYGSPMGARMLPHPLVHCAGMHGMHPPMRAPRGPPPAFPVVRPPTPGSIPPPDVYRNLPNSGFRMPDQRSCCPYVHAYQLPRYSPNSNVACSTRMPMPFGRCHHLEGAGFPGRFFPLSLGPGRLGMHVRPVYPRMGSPPVDLGRYAHFRGHFPRGGRPPAACSRPPFTMMSKCERTWISRVMSSMQINENDDYYYRTWCQKKGVHPKEEEIKDTESDPSSSPIKAYEPPKFEGSLGAIQQITTDMPRRLLVVSASPTGQMVSVEVPNICTLHTRKNVLLYVDNLFLVLLADDCDYYNDDDRSKATRELVAAKLRPHLGNADILRYVLQVVKGQELFARYLNLTQHNVLLLLNSVVDVLPALMMVDFNGEALQRILTILNRSVQESADAEVKECLKIVKDEFKSLSPGCFAGSKFTYSVALCIALRCSKRSRSRGASLKYNNGADVKKLLDQIVGSSVACPLTDEELMLFGSRVLRHCMQRK</sequence>
<dbReference type="Proteomes" id="UP000030764">
    <property type="component" value="Unassembled WGS sequence"/>
</dbReference>
<accession>A0A085MCP4</accession>
<protein>
    <recommendedName>
        <fullName evidence="6">mRNA decay factor PAT1 domain-containing protein</fullName>
    </recommendedName>
</protein>
<dbReference type="GO" id="GO:0000932">
    <property type="term" value="C:P-body"/>
    <property type="evidence" value="ECO:0007669"/>
    <property type="project" value="UniProtKB-SubCell"/>
</dbReference>
<feature type="region of interest" description="Disordered" evidence="3">
    <location>
        <begin position="477"/>
        <end position="499"/>
    </location>
</feature>
<feature type="compositionally biased region" description="Acidic residues" evidence="3">
    <location>
        <begin position="16"/>
        <end position="41"/>
    </location>
</feature>
<feature type="compositionally biased region" description="Basic and acidic residues" evidence="3">
    <location>
        <begin position="477"/>
        <end position="486"/>
    </location>
</feature>
<dbReference type="PANTHER" id="PTHR21551">
    <property type="entry name" value="TOPOISOMERASE II-ASSOCIATED PROTEIN PAT1"/>
    <property type="match status" value="1"/>
</dbReference>
<feature type="region of interest" description="Disordered" evidence="3">
    <location>
        <begin position="1"/>
        <end position="61"/>
    </location>
</feature>
<evidence type="ECO:0000256" key="1">
    <source>
        <dbReference type="ARBA" id="ARBA00004201"/>
    </source>
</evidence>
<dbReference type="PANTHER" id="PTHR21551:SF0">
    <property type="entry name" value="PROTEIN ASSOCIATED WITH TOPO II RELATED-1, ISOFORM A"/>
    <property type="match status" value="1"/>
</dbReference>
<dbReference type="GO" id="GO:0033962">
    <property type="term" value="P:P-body assembly"/>
    <property type="evidence" value="ECO:0007669"/>
    <property type="project" value="TreeGrafter"/>
</dbReference>
<dbReference type="EMBL" id="KL363203">
    <property type="protein sequence ID" value="KFD54990.1"/>
    <property type="molecule type" value="Genomic_DNA"/>
</dbReference>
<organism evidence="4 5">
    <name type="scientific">Trichuris suis</name>
    <name type="common">pig whipworm</name>
    <dbReference type="NCBI Taxonomy" id="68888"/>
    <lineage>
        <taxon>Eukaryota</taxon>
        <taxon>Metazoa</taxon>
        <taxon>Ecdysozoa</taxon>
        <taxon>Nematoda</taxon>
        <taxon>Enoplea</taxon>
        <taxon>Dorylaimia</taxon>
        <taxon>Trichinellida</taxon>
        <taxon>Trichuridae</taxon>
        <taxon>Trichuris</taxon>
    </lineage>
</organism>
<proteinExistence type="predicted"/>
<dbReference type="GO" id="GO:0003723">
    <property type="term" value="F:RNA binding"/>
    <property type="evidence" value="ECO:0007669"/>
    <property type="project" value="TreeGrafter"/>
</dbReference>
<name>A0A085MCP4_9BILA</name>
<dbReference type="AlphaFoldDB" id="A0A085MCP4"/>
<evidence type="ECO:0000256" key="2">
    <source>
        <dbReference type="ARBA" id="ARBA00022490"/>
    </source>
</evidence>
<reference evidence="4 5" key="1">
    <citation type="journal article" date="2014" name="Nat. Genet.">
        <title>Genome and transcriptome of the porcine whipworm Trichuris suis.</title>
        <authorList>
            <person name="Jex A.R."/>
            <person name="Nejsum P."/>
            <person name="Schwarz E.M."/>
            <person name="Hu L."/>
            <person name="Young N.D."/>
            <person name="Hall R.S."/>
            <person name="Korhonen P.K."/>
            <person name="Liao S."/>
            <person name="Thamsborg S."/>
            <person name="Xia J."/>
            <person name="Xu P."/>
            <person name="Wang S."/>
            <person name="Scheerlinck J.P."/>
            <person name="Hofmann A."/>
            <person name="Sternberg P.W."/>
            <person name="Wang J."/>
            <person name="Gasser R.B."/>
        </authorList>
    </citation>
    <scope>NUCLEOTIDE SEQUENCE [LARGE SCALE GENOMIC DNA]</scope>
    <source>
        <strain evidence="4">DCEP-RM93M</strain>
    </source>
</reference>
<evidence type="ECO:0000256" key="3">
    <source>
        <dbReference type="SAM" id="MobiDB-lite"/>
    </source>
</evidence>
<evidence type="ECO:0008006" key="6">
    <source>
        <dbReference type="Google" id="ProtNLM"/>
    </source>
</evidence>
<gene>
    <name evidence="4" type="ORF">M513_04172</name>
</gene>
<dbReference type="InterPro" id="IPR039900">
    <property type="entry name" value="Pat1-like"/>
</dbReference>
<evidence type="ECO:0000313" key="4">
    <source>
        <dbReference type="EMBL" id="KFD54990.1"/>
    </source>
</evidence>